<keyword evidence="3" id="KW-1185">Reference proteome</keyword>
<protein>
    <submittedName>
        <fullName evidence="2">TIGR02147 family protein</fullName>
    </submittedName>
</protein>
<dbReference type="InterPro" id="IPR025537">
    <property type="entry name" value="DUF4423"/>
</dbReference>
<dbReference type="NCBIfam" id="TIGR02147">
    <property type="entry name" value="Fsuc_second"/>
    <property type="match status" value="1"/>
</dbReference>
<gene>
    <name evidence="2" type="ORF">SAMN05720469_10720</name>
</gene>
<accession>A0A1M6SQR0</accession>
<reference evidence="3" key="1">
    <citation type="submission" date="2016-11" db="EMBL/GenBank/DDBJ databases">
        <authorList>
            <person name="Varghese N."/>
            <person name="Submissions S."/>
        </authorList>
    </citation>
    <scope>NUCLEOTIDE SEQUENCE [LARGE SCALE GENOMIC DNA]</scope>
    <source>
        <strain evidence="3">UWOS</strain>
    </source>
</reference>
<dbReference type="Proteomes" id="UP000184275">
    <property type="component" value="Unassembled WGS sequence"/>
</dbReference>
<evidence type="ECO:0000259" key="1">
    <source>
        <dbReference type="Pfam" id="PF14394"/>
    </source>
</evidence>
<dbReference type="AlphaFoldDB" id="A0A1M6SQR0"/>
<name>A0A1M6SQR0_9BACT</name>
<sequence>MAIFILMKPVMHYTDFRLFLQDFYAERKPYGFSYREFSRLAGYSSPVFMKLVMEGKANLSEAGTERVAHATGLIGKDVEYFRALVAMNQSKDASQKKSKFKVLREIAKSNKIKIVGEEQYDYYESWLSPVLREALPQMPSAKIPEIADKLTFKKSSTEIRKAIRILTEAGFLTQKDNRFTQTDRQISTGNLEIPSLAVRDMHRQMGELAVQSLDAVPVQERDISGLTLGIPESALTRIRNEIADFRRRITNIATESATTDRVYRLNIQFFPLTHKLSTAEEGSP</sequence>
<proteinExistence type="predicted"/>
<evidence type="ECO:0000313" key="3">
    <source>
        <dbReference type="Proteomes" id="UP000184275"/>
    </source>
</evidence>
<feature type="domain" description="DUF4423" evidence="1">
    <location>
        <begin position="108"/>
        <end position="272"/>
    </location>
</feature>
<dbReference type="RefSeq" id="WP_143159332.1">
    <property type="nucleotide sequence ID" value="NZ_FRAW01000007.1"/>
</dbReference>
<evidence type="ECO:0000313" key="2">
    <source>
        <dbReference type="EMBL" id="SHK46996.1"/>
    </source>
</evidence>
<dbReference type="EMBL" id="FRAW01000007">
    <property type="protein sequence ID" value="SHK46996.1"/>
    <property type="molecule type" value="Genomic_DNA"/>
</dbReference>
<dbReference type="InterPro" id="IPR011873">
    <property type="entry name" value="CHP02147"/>
</dbReference>
<dbReference type="Pfam" id="PF14394">
    <property type="entry name" value="DUF4423"/>
    <property type="match status" value="1"/>
</dbReference>
<organism evidence="2 3">
    <name type="scientific">Fibrobacter intestinalis</name>
    <dbReference type="NCBI Taxonomy" id="28122"/>
    <lineage>
        <taxon>Bacteria</taxon>
        <taxon>Pseudomonadati</taxon>
        <taxon>Fibrobacterota</taxon>
        <taxon>Fibrobacteria</taxon>
        <taxon>Fibrobacterales</taxon>
        <taxon>Fibrobacteraceae</taxon>
        <taxon>Fibrobacter</taxon>
    </lineage>
</organism>